<dbReference type="PRINTS" id="PR00344">
    <property type="entry name" value="BCTRLSENSOR"/>
</dbReference>
<feature type="domain" description="HPt" evidence="22">
    <location>
        <begin position="1436"/>
        <end position="1529"/>
    </location>
</feature>
<evidence type="ECO:0000259" key="19">
    <source>
        <dbReference type="PROSITE" id="PS50112"/>
    </source>
</evidence>
<accession>A0A8J6IY13</accession>
<reference evidence="23" key="1">
    <citation type="journal article" date="2018" name="Int. J. Syst. Evol. Microbiol.">
        <title>Neptunicella marina gen. nov., sp. nov., isolated from surface seawater.</title>
        <authorList>
            <person name="Liu X."/>
            <person name="Lai Q."/>
            <person name="Du Y."/>
            <person name="Zhang X."/>
            <person name="Liu Z."/>
            <person name="Sun F."/>
            <person name="Shao Z."/>
        </authorList>
    </citation>
    <scope>NUCLEOTIDE SEQUENCE</scope>
    <source>
        <strain evidence="23">S27-2</strain>
    </source>
</reference>
<dbReference type="SUPFAM" id="SSF47226">
    <property type="entry name" value="Histidine-containing phosphotransfer domain, HPT domain"/>
    <property type="match status" value="1"/>
</dbReference>
<evidence type="ECO:0000259" key="17">
    <source>
        <dbReference type="PROSITE" id="PS50109"/>
    </source>
</evidence>
<dbReference type="InterPro" id="IPR013655">
    <property type="entry name" value="PAS_fold_3"/>
</dbReference>
<dbReference type="InterPro" id="IPR036641">
    <property type="entry name" value="HPT_dom_sf"/>
</dbReference>
<dbReference type="Pfam" id="PF01590">
    <property type="entry name" value="GAF"/>
    <property type="match status" value="1"/>
</dbReference>
<dbReference type="EMBL" id="JACNEP010000015">
    <property type="protein sequence ID" value="MBC3767263.1"/>
    <property type="molecule type" value="Genomic_DNA"/>
</dbReference>
<feature type="transmembrane region" description="Helical" evidence="16">
    <location>
        <begin position="283"/>
        <end position="303"/>
    </location>
</feature>
<dbReference type="PROSITE" id="PS50839">
    <property type="entry name" value="CHASE"/>
    <property type="match status" value="1"/>
</dbReference>
<dbReference type="CDD" id="cd16922">
    <property type="entry name" value="HATPase_EvgS-ArcB-TorS-like"/>
    <property type="match status" value="1"/>
</dbReference>
<dbReference type="InterPro" id="IPR004358">
    <property type="entry name" value="Sig_transdc_His_kin-like_C"/>
</dbReference>
<feature type="domain" description="PAC" evidence="20">
    <location>
        <begin position="513"/>
        <end position="565"/>
    </location>
</feature>
<evidence type="ECO:0000256" key="1">
    <source>
        <dbReference type="ARBA" id="ARBA00000085"/>
    </source>
</evidence>
<evidence type="ECO:0000256" key="8">
    <source>
        <dbReference type="ARBA" id="ARBA00022741"/>
    </source>
</evidence>
<keyword evidence="11 16" id="KW-1133">Transmembrane helix</keyword>
<dbReference type="Proteomes" id="UP000601768">
    <property type="component" value="Unassembled WGS sequence"/>
</dbReference>
<comment type="subcellular location">
    <subcellularLocation>
        <location evidence="2">Cell membrane</location>
        <topology evidence="2">Multi-pass membrane protein</topology>
    </subcellularLocation>
</comment>
<sequence length="1537" mass="173197">MQPRHSATFTTRCKNAVRRSGEWLSSQLAYVLVSLLVLVPALFVGYYVYHVDYQTFQQNQRNQVFDSLSTVRAKLEGAINKNLQIVNGLVAIVSTNPSISQQEFSRLAAYILNEDDELHSISLAPDMVIQFIYPLEGNQQAIGLNLAQHPSQKSEAIAARDFRRTIVTGPVTLVQGGNAFISRAPIFTQDDGGEGQFWGLVSAVIDADKLFKHAELSNVALPLSIAVQSSDIDGNRHTFLGEGSVFDADPILMQINLPYGSWKVAATPQNGWATSSPTAMNSLLTIVAITTFILALLLYLTYLSKLRRQNESRLQGLFEMSPIGIGLNDYENGDFLDANKNLLEFTGYTKDEFMALSYWEITPQKFQSKEEQQLESLRQTGRYGPYEKEYFHKDGHRIPVSLNGMLITDNSGKKLIWSIIENISSRKETEKKLIEQQQQLTTIIENTAVGMWDWDLDKKVITVNNRWCDILGYSLTELAPLTPNKIEHFIHKDDLHLRARQLEKHVAGQHHHFVCEYRMLHKDGHWVWVMDSGKIVQWNGDLPIRMVGTLLDISEQKQTTALISQQRELLEEIGAVALIGGWELNLSALDEPVLDDLLDLEITWSGMAAQIHQEPTDKTITLAQSFNYFKQPEQLKRLKNAFQSALTKGPPWSLELELTTHSGHKVWIQHSGQAVVQNNRLTRLFGSVQDIHTRKQAQLSDEKSLRLNRAISRLITNPAVMNNNWFEASNIVIKKVAQELQLERSSLWLFNHQADQLDGVCLYDNSTDQFTTCGQLNKKDFPNYFSYMQQNTLVAADDVHTHEATQDFVGNYIEQHKIGAMLDAVIPGGDTITGILCAEQCHRPRHWERAEIFFISTVATLLGNLYATHKMNEAQTAMSVALEQAQDAAKAKSDFLAMMSHEIRTPMNGIIGMLDLLQKDIQGKEAIRKLTVASQSATSLLSLLNDILDFSKIDAGKMPLNTSRFNIFELIDDTTNSLAYMAEQKQLTLVIQTKDVHHPVLEADAGRIRQLLVNLVGNAIKFTEQGFVKIECATHEIESHIELSVSVSDSGIGIAKDKITTLFDPFIQADISSTKQYSGTGLGLAICKNLCQLMHGDIDVNSELGIGSKFHFHLLTDKADVQSNLMRYVPEVIQSASVLLLSDNPYRIENLNQYCQHWSLANDHFASATELFNYIQQQSNNQINLIFVDATLLNEHDPATDEFEKLSADPQNLICIIDALSHNTTLSSTHHLYWPLSTPKLFNVFQSMQRQLSGRHGQEQSLPVVTDQRTLRNKHILLVEDNKINQEVALAMLEDIGISVSIAENGQQALSMFKKQPQSIDLILMDCHMPVKDGYQTSRELRQGKAGKLGQSVPIVAVTANAMSGDDLICIEAGMNDYLSKPINREALHNKLIKWLIDDDWQTTKQSATEETEEPPNHNQLHDWDEQAALNKVLNKQSILIKLVTHYLDQLPDNQKKMRKAIDTKDWQQLAFTAHSLKGSSGQLAADRLYQLCMQLEQTSKQQQSDIIPSLFEEFEQAVDALNQQMHAYLQRMQNLA</sequence>
<evidence type="ECO:0000256" key="12">
    <source>
        <dbReference type="ARBA" id="ARBA00023012"/>
    </source>
</evidence>
<feature type="modified residue" description="Phosphohistidine" evidence="14">
    <location>
        <position position="1475"/>
    </location>
</feature>
<dbReference type="InterPro" id="IPR008207">
    <property type="entry name" value="Sig_transdc_His_kin_Hpt_dom"/>
</dbReference>
<dbReference type="Gene3D" id="3.30.450.20">
    <property type="entry name" value="PAS domain"/>
    <property type="match status" value="3"/>
</dbReference>
<dbReference type="PANTHER" id="PTHR45339">
    <property type="entry name" value="HYBRID SIGNAL TRANSDUCTION HISTIDINE KINASE J"/>
    <property type="match status" value="1"/>
</dbReference>
<proteinExistence type="predicted"/>
<evidence type="ECO:0000256" key="14">
    <source>
        <dbReference type="PROSITE-ProRule" id="PRU00110"/>
    </source>
</evidence>
<keyword evidence="4" id="KW-1003">Cell membrane</keyword>
<dbReference type="InterPro" id="IPR011006">
    <property type="entry name" value="CheY-like_superfamily"/>
</dbReference>
<dbReference type="Pfam" id="PF00072">
    <property type="entry name" value="Response_reg"/>
    <property type="match status" value="1"/>
</dbReference>
<dbReference type="PROSITE" id="PS50110">
    <property type="entry name" value="RESPONSE_REGULATORY"/>
    <property type="match status" value="1"/>
</dbReference>
<dbReference type="PROSITE" id="PS50112">
    <property type="entry name" value="PAS"/>
    <property type="match status" value="1"/>
</dbReference>
<dbReference type="Gene3D" id="3.30.565.10">
    <property type="entry name" value="Histidine kinase-like ATPase, C-terminal domain"/>
    <property type="match status" value="1"/>
</dbReference>
<feature type="domain" description="CHASE" evidence="21">
    <location>
        <begin position="125"/>
        <end position="220"/>
    </location>
</feature>
<dbReference type="Pfam" id="PF03924">
    <property type="entry name" value="CHASE"/>
    <property type="match status" value="1"/>
</dbReference>
<dbReference type="GO" id="GO:0005524">
    <property type="term" value="F:ATP binding"/>
    <property type="evidence" value="ECO:0007669"/>
    <property type="project" value="UniProtKB-KW"/>
</dbReference>
<dbReference type="Gene3D" id="1.10.287.130">
    <property type="match status" value="1"/>
</dbReference>
<keyword evidence="24" id="KW-1185">Reference proteome</keyword>
<dbReference type="CDD" id="cd00130">
    <property type="entry name" value="PAS"/>
    <property type="match status" value="2"/>
</dbReference>
<dbReference type="SUPFAM" id="SSF52172">
    <property type="entry name" value="CheY-like"/>
    <property type="match status" value="1"/>
</dbReference>
<dbReference type="SUPFAM" id="SSF55785">
    <property type="entry name" value="PYP-like sensor domain (PAS domain)"/>
    <property type="match status" value="3"/>
</dbReference>
<dbReference type="Gene3D" id="3.30.450.350">
    <property type="entry name" value="CHASE domain"/>
    <property type="match status" value="1"/>
</dbReference>
<feature type="transmembrane region" description="Helical" evidence="16">
    <location>
        <begin position="28"/>
        <end position="49"/>
    </location>
</feature>
<dbReference type="PROSITE" id="PS50894">
    <property type="entry name" value="HPT"/>
    <property type="match status" value="1"/>
</dbReference>
<dbReference type="InterPro" id="IPR000700">
    <property type="entry name" value="PAS-assoc_C"/>
</dbReference>
<dbReference type="FunFam" id="3.30.565.10:FF:000010">
    <property type="entry name" value="Sensor histidine kinase RcsC"/>
    <property type="match status" value="1"/>
</dbReference>
<keyword evidence="9" id="KW-0418">Kinase</keyword>
<dbReference type="GO" id="GO:0005886">
    <property type="term" value="C:plasma membrane"/>
    <property type="evidence" value="ECO:0007669"/>
    <property type="project" value="UniProtKB-SubCell"/>
</dbReference>
<evidence type="ECO:0000259" key="22">
    <source>
        <dbReference type="PROSITE" id="PS50894"/>
    </source>
</evidence>
<dbReference type="SMART" id="SM00091">
    <property type="entry name" value="PAS"/>
    <property type="match status" value="2"/>
</dbReference>
<evidence type="ECO:0000256" key="6">
    <source>
        <dbReference type="ARBA" id="ARBA00022679"/>
    </source>
</evidence>
<evidence type="ECO:0000256" key="5">
    <source>
        <dbReference type="ARBA" id="ARBA00022553"/>
    </source>
</evidence>
<dbReference type="InterPro" id="IPR035965">
    <property type="entry name" value="PAS-like_dom_sf"/>
</dbReference>
<dbReference type="PANTHER" id="PTHR45339:SF1">
    <property type="entry name" value="HYBRID SIGNAL TRANSDUCTION HISTIDINE KINASE J"/>
    <property type="match status" value="1"/>
</dbReference>
<gene>
    <name evidence="23" type="ORF">H8B19_15385</name>
</gene>
<evidence type="ECO:0000256" key="10">
    <source>
        <dbReference type="ARBA" id="ARBA00022840"/>
    </source>
</evidence>
<dbReference type="Gene3D" id="1.20.120.160">
    <property type="entry name" value="HPT domain"/>
    <property type="match status" value="1"/>
</dbReference>
<dbReference type="Pfam" id="PF00512">
    <property type="entry name" value="HisKA"/>
    <property type="match status" value="1"/>
</dbReference>
<evidence type="ECO:0000256" key="7">
    <source>
        <dbReference type="ARBA" id="ARBA00022692"/>
    </source>
</evidence>
<dbReference type="GO" id="GO:0000155">
    <property type="term" value="F:phosphorelay sensor kinase activity"/>
    <property type="evidence" value="ECO:0007669"/>
    <property type="project" value="InterPro"/>
</dbReference>
<evidence type="ECO:0000313" key="23">
    <source>
        <dbReference type="EMBL" id="MBC3767263.1"/>
    </source>
</evidence>
<dbReference type="RefSeq" id="WP_186507780.1">
    <property type="nucleotide sequence ID" value="NZ_JACNEP010000015.1"/>
</dbReference>
<keyword evidence="6" id="KW-0808">Transferase</keyword>
<dbReference type="SMART" id="SM00073">
    <property type="entry name" value="HPT"/>
    <property type="match status" value="1"/>
</dbReference>
<dbReference type="CDD" id="cd00088">
    <property type="entry name" value="HPT"/>
    <property type="match status" value="1"/>
</dbReference>
<protein>
    <recommendedName>
        <fullName evidence="3">histidine kinase</fullName>
        <ecNumber evidence="3">2.7.13.3</ecNumber>
    </recommendedName>
</protein>
<keyword evidence="10" id="KW-0067">ATP-binding</keyword>
<dbReference type="SMART" id="SM00388">
    <property type="entry name" value="HisKA"/>
    <property type="match status" value="1"/>
</dbReference>
<dbReference type="InterPro" id="IPR006189">
    <property type="entry name" value="CHASE_dom"/>
</dbReference>
<dbReference type="InterPro" id="IPR001789">
    <property type="entry name" value="Sig_transdc_resp-reg_receiver"/>
</dbReference>
<dbReference type="SMART" id="SM00448">
    <property type="entry name" value="REC"/>
    <property type="match status" value="1"/>
</dbReference>
<feature type="domain" description="PAC" evidence="20">
    <location>
        <begin position="384"/>
        <end position="435"/>
    </location>
</feature>
<dbReference type="Gene3D" id="3.30.450.40">
    <property type="match status" value="1"/>
</dbReference>
<dbReference type="InterPro" id="IPR005467">
    <property type="entry name" value="His_kinase_dom"/>
</dbReference>
<dbReference type="PROSITE" id="PS50113">
    <property type="entry name" value="PAC"/>
    <property type="match status" value="2"/>
</dbReference>
<dbReference type="CDD" id="cd17546">
    <property type="entry name" value="REC_hyHK_CKI1_RcsC-like"/>
    <property type="match status" value="1"/>
</dbReference>
<feature type="domain" description="PAS" evidence="19">
    <location>
        <begin position="436"/>
        <end position="509"/>
    </location>
</feature>
<evidence type="ECO:0000256" key="3">
    <source>
        <dbReference type="ARBA" id="ARBA00012438"/>
    </source>
</evidence>
<dbReference type="SUPFAM" id="SSF47384">
    <property type="entry name" value="Homodimeric domain of signal transducing histidine kinase"/>
    <property type="match status" value="1"/>
</dbReference>
<comment type="caution">
    <text evidence="23">The sequence shown here is derived from an EMBL/GenBank/DDBJ whole genome shotgun (WGS) entry which is preliminary data.</text>
</comment>
<comment type="catalytic activity">
    <reaction evidence="1">
        <text>ATP + protein L-histidine = ADP + protein N-phospho-L-histidine.</text>
        <dbReference type="EC" id="2.7.13.3"/>
    </reaction>
</comment>
<dbReference type="InterPro" id="IPR029016">
    <property type="entry name" value="GAF-like_dom_sf"/>
</dbReference>
<dbReference type="Pfam" id="PF08447">
    <property type="entry name" value="PAS_3"/>
    <property type="match status" value="1"/>
</dbReference>
<feature type="modified residue" description="4-aspartylphosphate" evidence="15">
    <location>
        <position position="1326"/>
    </location>
</feature>
<dbReference type="NCBIfam" id="TIGR00229">
    <property type="entry name" value="sensory_box"/>
    <property type="match status" value="2"/>
</dbReference>
<dbReference type="Gene3D" id="3.40.50.2300">
    <property type="match status" value="1"/>
</dbReference>
<dbReference type="PROSITE" id="PS50109">
    <property type="entry name" value="HIS_KIN"/>
    <property type="match status" value="1"/>
</dbReference>
<keyword evidence="12" id="KW-0902">Two-component regulatory system</keyword>
<dbReference type="InterPro" id="IPR003594">
    <property type="entry name" value="HATPase_dom"/>
</dbReference>
<dbReference type="InterPro" id="IPR000014">
    <property type="entry name" value="PAS"/>
</dbReference>
<evidence type="ECO:0000256" key="15">
    <source>
        <dbReference type="PROSITE-ProRule" id="PRU00169"/>
    </source>
</evidence>
<dbReference type="InterPro" id="IPR003018">
    <property type="entry name" value="GAF"/>
</dbReference>
<evidence type="ECO:0000256" key="4">
    <source>
        <dbReference type="ARBA" id="ARBA00022475"/>
    </source>
</evidence>
<dbReference type="CDD" id="cd00082">
    <property type="entry name" value="HisKA"/>
    <property type="match status" value="1"/>
</dbReference>
<dbReference type="InterPro" id="IPR036890">
    <property type="entry name" value="HATPase_C_sf"/>
</dbReference>
<dbReference type="Pfam" id="PF01627">
    <property type="entry name" value="Hpt"/>
    <property type="match status" value="1"/>
</dbReference>
<dbReference type="SMART" id="SM00387">
    <property type="entry name" value="HATPase_c"/>
    <property type="match status" value="1"/>
</dbReference>
<evidence type="ECO:0000256" key="11">
    <source>
        <dbReference type="ARBA" id="ARBA00022989"/>
    </source>
</evidence>
<keyword evidence="7 16" id="KW-0812">Transmembrane</keyword>
<keyword evidence="8" id="KW-0547">Nucleotide-binding</keyword>
<dbReference type="InterPro" id="IPR003661">
    <property type="entry name" value="HisK_dim/P_dom"/>
</dbReference>
<dbReference type="InterPro" id="IPR001610">
    <property type="entry name" value="PAC"/>
</dbReference>
<keyword evidence="5 15" id="KW-0597">Phosphoprotein</keyword>
<evidence type="ECO:0000256" key="2">
    <source>
        <dbReference type="ARBA" id="ARBA00004651"/>
    </source>
</evidence>
<dbReference type="InterPro" id="IPR042240">
    <property type="entry name" value="CHASE_sf"/>
</dbReference>
<dbReference type="SMART" id="SM00065">
    <property type="entry name" value="GAF"/>
    <property type="match status" value="1"/>
</dbReference>
<dbReference type="SMART" id="SM00086">
    <property type="entry name" value="PAC"/>
    <property type="match status" value="3"/>
</dbReference>
<evidence type="ECO:0000313" key="24">
    <source>
        <dbReference type="Proteomes" id="UP000601768"/>
    </source>
</evidence>
<evidence type="ECO:0000256" key="9">
    <source>
        <dbReference type="ARBA" id="ARBA00022777"/>
    </source>
</evidence>
<dbReference type="Pfam" id="PF13426">
    <property type="entry name" value="PAS_9"/>
    <property type="match status" value="1"/>
</dbReference>
<feature type="domain" description="Histidine kinase" evidence="17">
    <location>
        <begin position="898"/>
        <end position="1118"/>
    </location>
</feature>
<keyword evidence="13 16" id="KW-0472">Membrane</keyword>
<dbReference type="SUPFAM" id="SSF55781">
    <property type="entry name" value="GAF domain-like"/>
    <property type="match status" value="1"/>
</dbReference>
<name>A0A8J6IY13_9ALTE</name>
<dbReference type="SUPFAM" id="SSF55874">
    <property type="entry name" value="ATPase domain of HSP90 chaperone/DNA topoisomerase II/histidine kinase"/>
    <property type="match status" value="1"/>
</dbReference>
<dbReference type="Pfam" id="PF02518">
    <property type="entry name" value="HATPase_c"/>
    <property type="match status" value="1"/>
</dbReference>
<reference evidence="23" key="2">
    <citation type="submission" date="2020-08" db="EMBL/GenBank/DDBJ databases">
        <authorList>
            <person name="Lai Q."/>
        </authorList>
    </citation>
    <scope>NUCLEOTIDE SEQUENCE</scope>
    <source>
        <strain evidence="23">S27-2</strain>
    </source>
</reference>
<evidence type="ECO:0000259" key="20">
    <source>
        <dbReference type="PROSITE" id="PS50113"/>
    </source>
</evidence>
<dbReference type="InterPro" id="IPR036097">
    <property type="entry name" value="HisK_dim/P_sf"/>
</dbReference>
<feature type="domain" description="Response regulatory" evidence="18">
    <location>
        <begin position="1275"/>
        <end position="1396"/>
    </location>
</feature>
<evidence type="ECO:0000259" key="18">
    <source>
        <dbReference type="PROSITE" id="PS50110"/>
    </source>
</evidence>
<dbReference type="EC" id="2.7.13.3" evidence="3"/>
<organism evidence="23 24">
    <name type="scientific">Neptunicella marina</name>
    <dbReference type="NCBI Taxonomy" id="2125989"/>
    <lineage>
        <taxon>Bacteria</taxon>
        <taxon>Pseudomonadati</taxon>
        <taxon>Pseudomonadota</taxon>
        <taxon>Gammaproteobacteria</taxon>
        <taxon>Alteromonadales</taxon>
        <taxon>Alteromonadaceae</taxon>
        <taxon>Neptunicella</taxon>
    </lineage>
</organism>
<evidence type="ECO:0000259" key="21">
    <source>
        <dbReference type="PROSITE" id="PS50839"/>
    </source>
</evidence>
<dbReference type="SMART" id="SM01079">
    <property type="entry name" value="CHASE"/>
    <property type="match status" value="1"/>
</dbReference>
<evidence type="ECO:0000256" key="16">
    <source>
        <dbReference type="SAM" id="Phobius"/>
    </source>
</evidence>
<evidence type="ECO:0000256" key="13">
    <source>
        <dbReference type="ARBA" id="ARBA00023136"/>
    </source>
</evidence>